<dbReference type="AlphaFoldDB" id="A0A9Q0L2I6"/>
<accession>A0A9Q0L2I6</accession>
<reference evidence="2" key="1">
    <citation type="journal article" date="2023" name="Plant J.">
        <title>The genome of the king protea, Protea cynaroides.</title>
        <authorList>
            <person name="Chang J."/>
            <person name="Duong T.A."/>
            <person name="Schoeman C."/>
            <person name="Ma X."/>
            <person name="Roodt D."/>
            <person name="Barker N."/>
            <person name="Li Z."/>
            <person name="Van de Peer Y."/>
            <person name="Mizrachi E."/>
        </authorList>
    </citation>
    <scope>NUCLEOTIDE SEQUENCE</scope>
    <source>
        <tissue evidence="2">Young leaves</tissue>
    </source>
</reference>
<dbReference type="EMBL" id="JAMYWD010000001">
    <property type="protein sequence ID" value="KAJ4980806.1"/>
    <property type="molecule type" value="Genomic_DNA"/>
</dbReference>
<evidence type="ECO:0000313" key="3">
    <source>
        <dbReference type="Proteomes" id="UP001141806"/>
    </source>
</evidence>
<feature type="compositionally biased region" description="Basic and acidic residues" evidence="1">
    <location>
        <begin position="64"/>
        <end position="78"/>
    </location>
</feature>
<organism evidence="2 3">
    <name type="scientific">Protea cynaroides</name>
    <dbReference type="NCBI Taxonomy" id="273540"/>
    <lineage>
        <taxon>Eukaryota</taxon>
        <taxon>Viridiplantae</taxon>
        <taxon>Streptophyta</taxon>
        <taxon>Embryophyta</taxon>
        <taxon>Tracheophyta</taxon>
        <taxon>Spermatophyta</taxon>
        <taxon>Magnoliopsida</taxon>
        <taxon>Proteales</taxon>
        <taxon>Proteaceae</taxon>
        <taxon>Protea</taxon>
    </lineage>
</organism>
<evidence type="ECO:0000256" key="1">
    <source>
        <dbReference type="SAM" id="MobiDB-lite"/>
    </source>
</evidence>
<keyword evidence="3" id="KW-1185">Reference proteome</keyword>
<comment type="caution">
    <text evidence="2">The sequence shown here is derived from an EMBL/GenBank/DDBJ whole genome shotgun (WGS) entry which is preliminary data.</text>
</comment>
<dbReference type="Proteomes" id="UP001141806">
    <property type="component" value="Unassembled WGS sequence"/>
</dbReference>
<evidence type="ECO:0000313" key="2">
    <source>
        <dbReference type="EMBL" id="KAJ4980806.1"/>
    </source>
</evidence>
<name>A0A9Q0L2I6_9MAGN</name>
<protein>
    <submittedName>
        <fullName evidence="2">Uncharacterized protein</fullName>
    </submittedName>
</protein>
<proteinExistence type="predicted"/>
<sequence>MRQGAVLMQKISKFLHCLNAPRWGPRAIDLGIGMLFHCDTIEFSMINLGISTLLGCKASVERDETSRSHSRESGKEEGSQGGGTRKGGNYDAVQIAASEVGALTTMTALELQWDLMVGTFNSLRELYHIPLNYELRFLLSRVQLVENAEDGWLPRQEGLVAEHICIGIPVTVKELNDPVVLVRTRLIGEDDFWGQRN</sequence>
<gene>
    <name evidence="2" type="ORF">NE237_031643</name>
</gene>
<feature type="region of interest" description="Disordered" evidence="1">
    <location>
        <begin position="64"/>
        <end position="87"/>
    </location>
</feature>